<dbReference type="PANTHER" id="PTHR31896:SF64">
    <property type="entry name" value="TRICHOTHECENE 3-O-ACETYLTRANSFERASE"/>
    <property type="match status" value="1"/>
</dbReference>
<reference evidence="3" key="1">
    <citation type="journal article" date="2023" name="Mol. Phylogenet. Evol.">
        <title>Genome-scale phylogeny and comparative genomics of the fungal order Sordariales.</title>
        <authorList>
            <person name="Hensen N."/>
            <person name="Bonometti L."/>
            <person name="Westerberg I."/>
            <person name="Brannstrom I.O."/>
            <person name="Guillou S."/>
            <person name="Cros-Aarteil S."/>
            <person name="Calhoun S."/>
            <person name="Haridas S."/>
            <person name="Kuo A."/>
            <person name="Mondo S."/>
            <person name="Pangilinan J."/>
            <person name="Riley R."/>
            <person name="LaButti K."/>
            <person name="Andreopoulos B."/>
            <person name="Lipzen A."/>
            <person name="Chen C."/>
            <person name="Yan M."/>
            <person name="Daum C."/>
            <person name="Ng V."/>
            <person name="Clum A."/>
            <person name="Steindorff A."/>
            <person name="Ohm R.A."/>
            <person name="Martin F."/>
            <person name="Silar P."/>
            <person name="Natvig D.O."/>
            <person name="Lalanne C."/>
            <person name="Gautier V."/>
            <person name="Ament-Velasquez S.L."/>
            <person name="Kruys A."/>
            <person name="Hutchinson M.I."/>
            <person name="Powell A.J."/>
            <person name="Barry K."/>
            <person name="Miller A.N."/>
            <person name="Grigoriev I.V."/>
            <person name="Debuchy R."/>
            <person name="Gladieux P."/>
            <person name="Hiltunen Thoren M."/>
            <person name="Johannesson H."/>
        </authorList>
    </citation>
    <scope>NUCLEOTIDE SEQUENCE</scope>
    <source>
        <strain evidence="3">CBS 232.78</strain>
    </source>
</reference>
<organism evidence="3 4">
    <name type="scientific">Podospora didyma</name>
    <dbReference type="NCBI Taxonomy" id="330526"/>
    <lineage>
        <taxon>Eukaryota</taxon>
        <taxon>Fungi</taxon>
        <taxon>Dikarya</taxon>
        <taxon>Ascomycota</taxon>
        <taxon>Pezizomycotina</taxon>
        <taxon>Sordariomycetes</taxon>
        <taxon>Sordariomycetidae</taxon>
        <taxon>Sordariales</taxon>
        <taxon>Podosporaceae</taxon>
        <taxon>Podospora</taxon>
    </lineage>
</organism>
<evidence type="ECO:0000313" key="3">
    <source>
        <dbReference type="EMBL" id="KAK3381179.1"/>
    </source>
</evidence>
<proteinExistence type="predicted"/>
<evidence type="ECO:0000259" key="2">
    <source>
        <dbReference type="Pfam" id="PF22664"/>
    </source>
</evidence>
<accession>A0AAE0NGU9</accession>
<dbReference type="InterPro" id="IPR023213">
    <property type="entry name" value="CAT-like_dom_sf"/>
</dbReference>
<evidence type="ECO:0000313" key="4">
    <source>
        <dbReference type="Proteomes" id="UP001285441"/>
    </source>
</evidence>
<sequence>MGEFDHMQDVVGQLPFLKTYSHLLLAFPLPGEDDGAFREEAKHRLQTASLKLVEAFTWLAAKVVQRSSGGPDRPDSFHLEPCELWSPPNNSIIRFKDCSDAMPSFQELVKARGPATMLPGSLLAPRKAFPESYHETEQDPAPVVAFQANFVRGGLLLDCAAQHNFIDMSGIEQCYLLLATALRGENFSVDQIAQGNMDRRSLVPLLQEHETPKDHDQFLRVNLPPSPVLEPESPFSWRYFRFSPPKLAALKAMAASYSTNDALTAFCWQRVISVRLARRQTPQAVAKFCRAVDARRTMGVKEGYMGDLVTIATSSMGFLELAEARLQDVASLLRNDLTKVNNRDYVRSFATWIAKTQAKTQISYGGQFNPDTDIGSSSWAHVRLAKVEFGPLLGKPALIRRPDFVPLRSDIYFMPQTESGDIDALLCFNRADFDGLMEDELWTAYADYIG</sequence>
<dbReference type="Pfam" id="PF22664">
    <property type="entry name" value="TRI-like_N"/>
    <property type="match status" value="1"/>
</dbReference>
<gene>
    <name evidence="3" type="ORF">B0H63DRAFT_434561</name>
</gene>
<dbReference type="InterPro" id="IPR051283">
    <property type="entry name" value="Sec_Metabolite_Acyltrans"/>
</dbReference>
<name>A0AAE0NGU9_9PEZI</name>
<dbReference type="Gene3D" id="3.30.559.10">
    <property type="entry name" value="Chloramphenicol acetyltransferase-like domain"/>
    <property type="match status" value="2"/>
</dbReference>
<dbReference type="InterPro" id="IPR054710">
    <property type="entry name" value="Tri101-like_N"/>
</dbReference>
<reference evidence="3" key="2">
    <citation type="submission" date="2023-06" db="EMBL/GenBank/DDBJ databases">
        <authorList>
            <consortium name="Lawrence Berkeley National Laboratory"/>
            <person name="Haridas S."/>
            <person name="Hensen N."/>
            <person name="Bonometti L."/>
            <person name="Westerberg I."/>
            <person name="Brannstrom I.O."/>
            <person name="Guillou S."/>
            <person name="Cros-Aarteil S."/>
            <person name="Calhoun S."/>
            <person name="Kuo A."/>
            <person name="Mondo S."/>
            <person name="Pangilinan J."/>
            <person name="Riley R."/>
            <person name="LaButti K."/>
            <person name="Andreopoulos B."/>
            <person name="Lipzen A."/>
            <person name="Chen C."/>
            <person name="Yanf M."/>
            <person name="Daum C."/>
            <person name="Ng V."/>
            <person name="Clum A."/>
            <person name="Steindorff A."/>
            <person name="Ohm R."/>
            <person name="Martin F."/>
            <person name="Silar P."/>
            <person name="Natvig D."/>
            <person name="Lalanne C."/>
            <person name="Gautier V."/>
            <person name="Ament-velasquez S.L."/>
            <person name="Kruys A."/>
            <person name="Hutchinson M.I."/>
            <person name="Powell A.J."/>
            <person name="Barry K."/>
            <person name="Miller A.N."/>
            <person name="Grigoriev I.V."/>
            <person name="Debuchy R."/>
            <person name="Gladieux P."/>
            <person name="Thoren M.H."/>
            <person name="Johannesson H."/>
        </authorList>
    </citation>
    <scope>NUCLEOTIDE SEQUENCE</scope>
    <source>
        <strain evidence="3">CBS 232.78</strain>
    </source>
</reference>
<dbReference type="AlphaFoldDB" id="A0AAE0NGU9"/>
<feature type="domain" description="Trichothecene 3-O-acetyltransferase-like N-terminal" evidence="2">
    <location>
        <begin position="20"/>
        <end position="181"/>
    </location>
</feature>
<dbReference type="GO" id="GO:0016740">
    <property type="term" value="F:transferase activity"/>
    <property type="evidence" value="ECO:0007669"/>
    <property type="project" value="UniProtKB-KW"/>
</dbReference>
<dbReference type="EMBL" id="JAULSW010000005">
    <property type="protein sequence ID" value="KAK3381179.1"/>
    <property type="molecule type" value="Genomic_DNA"/>
</dbReference>
<comment type="caution">
    <text evidence="3">The sequence shown here is derived from an EMBL/GenBank/DDBJ whole genome shotgun (WGS) entry which is preliminary data.</text>
</comment>
<keyword evidence="1 3" id="KW-0808">Transferase</keyword>
<dbReference type="PANTHER" id="PTHR31896">
    <property type="entry name" value="FAMILY REGULATORY PROTEIN, PUTATIVE (AFU_ORTHOLOGUE AFUA_3G14730)-RELATED"/>
    <property type="match status" value="1"/>
</dbReference>
<evidence type="ECO:0000256" key="1">
    <source>
        <dbReference type="ARBA" id="ARBA00022679"/>
    </source>
</evidence>
<protein>
    <submittedName>
        <fullName evidence="3">Transferase family-domain-containing protein</fullName>
    </submittedName>
</protein>
<keyword evidence="4" id="KW-1185">Reference proteome</keyword>
<dbReference type="Proteomes" id="UP001285441">
    <property type="component" value="Unassembled WGS sequence"/>
</dbReference>